<comment type="caution">
    <text evidence="4">The sequence shown here is derived from an EMBL/GenBank/DDBJ whole genome shotgun (WGS) entry which is preliminary data.</text>
</comment>
<evidence type="ECO:0000313" key="4">
    <source>
        <dbReference type="EMBL" id="OBZ81146.1"/>
    </source>
</evidence>
<dbReference type="Pfam" id="PF13359">
    <property type="entry name" value="DDE_Tnp_4"/>
    <property type="match status" value="1"/>
</dbReference>
<dbReference type="STRING" id="101091.A0A1C7MXJ4"/>
<proteinExistence type="predicted"/>
<feature type="non-terminal residue" evidence="4">
    <location>
        <position position="324"/>
    </location>
</feature>
<evidence type="ECO:0000259" key="3">
    <source>
        <dbReference type="Pfam" id="PF13359"/>
    </source>
</evidence>
<reference evidence="4 5" key="1">
    <citation type="submission" date="2016-03" db="EMBL/GenBank/DDBJ databases">
        <title>Choanephora cucurbitarum.</title>
        <authorList>
            <person name="Min B."/>
            <person name="Park H."/>
            <person name="Park J.-H."/>
            <person name="Shin H.-D."/>
            <person name="Choi I.-G."/>
        </authorList>
    </citation>
    <scope>NUCLEOTIDE SEQUENCE [LARGE SCALE GENOMIC DNA]</scope>
    <source>
        <strain evidence="4 5">KUS-F28377</strain>
    </source>
</reference>
<dbReference type="GO" id="GO:0046872">
    <property type="term" value="F:metal ion binding"/>
    <property type="evidence" value="ECO:0007669"/>
    <property type="project" value="UniProtKB-KW"/>
</dbReference>
<protein>
    <recommendedName>
        <fullName evidence="3">DDE Tnp4 domain-containing protein</fullName>
    </recommendedName>
</protein>
<organism evidence="4 5">
    <name type="scientific">Choanephora cucurbitarum</name>
    <dbReference type="NCBI Taxonomy" id="101091"/>
    <lineage>
        <taxon>Eukaryota</taxon>
        <taxon>Fungi</taxon>
        <taxon>Fungi incertae sedis</taxon>
        <taxon>Mucoromycota</taxon>
        <taxon>Mucoromycotina</taxon>
        <taxon>Mucoromycetes</taxon>
        <taxon>Mucorales</taxon>
        <taxon>Mucorineae</taxon>
        <taxon>Choanephoraceae</taxon>
        <taxon>Choanephoroideae</taxon>
        <taxon>Choanephora</taxon>
    </lineage>
</organism>
<keyword evidence="5" id="KW-1185">Reference proteome</keyword>
<evidence type="ECO:0000256" key="2">
    <source>
        <dbReference type="ARBA" id="ARBA00022723"/>
    </source>
</evidence>
<comment type="cofactor">
    <cofactor evidence="1">
        <name>a divalent metal cation</name>
        <dbReference type="ChEBI" id="CHEBI:60240"/>
    </cofactor>
</comment>
<dbReference type="InParanoid" id="A0A1C7MXJ4"/>
<name>A0A1C7MXJ4_9FUNG</name>
<feature type="domain" description="DDE Tnp4" evidence="3">
    <location>
        <begin position="183"/>
        <end position="313"/>
    </location>
</feature>
<dbReference type="AlphaFoldDB" id="A0A1C7MXJ4"/>
<dbReference type="InterPro" id="IPR027806">
    <property type="entry name" value="HARBI1_dom"/>
</dbReference>
<evidence type="ECO:0000313" key="5">
    <source>
        <dbReference type="Proteomes" id="UP000093000"/>
    </source>
</evidence>
<evidence type="ECO:0000256" key="1">
    <source>
        <dbReference type="ARBA" id="ARBA00001968"/>
    </source>
</evidence>
<accession>A0A1C7MXJ4</accession>
<keyword evidence="2" id="KW-0479">Metal-binding</keyword>
<dbReference type="Proteomes" id="UP000093000">
    <property type="component" value="Unassembled WGS sequence"/>
</dbReference>
<gene>
    <name evidence="4" type="ORF">A0J61_10806</name>
</gene>
<dbReference type="EMBL" id="LUGH01001407">
    <property type="protein sequence ID" value="OBZ81146.1"/>
    <property type="molecule type" value="Genomic_DNA"/>
</dbReference>
<dbReference type="OrthoDB" id="2283549at2759"/>
<sequence length="324" mass="37277">MPTHSIQNLLQVIECSRATFEDVQSEIEDEDPVDRLDRNQHHCGLHNNQPMDLKTLGDDTCLLLFRFTLNQFKQIKVAICLVNEIVFRGDNAYHSFKRDAIYLLAILLRRLTYPSRLKDLALLFGYNFSTISTIINGMLDLLDHLFRDGLDFNEHQFRVHNLQRFNAAIIEKGSSFLDVVGFIDGTCNAICRPSDNQEVCYNGHERNHCLKYQGVVTPDGITSSLLGPYPGAMHDQRMLEESELLDKLEEHFDQRHSGGKLYALYGDAAYGRHECIIKLITNRSRARRTDVAIRVNQQMSRLRVAVEWEFGHTSTLFAHVHFQP</sequence>